<sequence length="332" mass="35599">MRGRRGRAGLRPDRPPSGGSGAAPGRRRCRGLTAERRGRGRRGGRRRRDPSRRAGAAPTRWWRRTGARRAPNRGRTPRIGRGTRRTTTSAPTRSDRGGGPGPRAGPIQRAPRGAHAPRNGVSAPGDGRRFRPPALLEGAAPAGPSARRPPRRGGRSSGPAGRAIAPPRVPTGRRCNRRSDHRGLGQHLAAADRPLVAGLRFPVSPRSACGDTGSSGTPPRFRREAGRDRCRLTRLRPPPCRGRPHARRPLRRMRGPLSSTGRFPQTVLHRARARSAAGRRRSLTSTAWTHFPPSPSSPPSSCSSFRRSPPPPVAGAPGPPRPEPPLRAGAGT</sequence>
<feature type="compositionally biased region" description="Basic residues" evidence="1">
    <location>
        <begin position="38"/>
        <end position="50"/>
    </location>
</feature>
<protein>
    <submittedName>
        <fullName evidence="2">Uncharacterized protein</fullName>
    </submittedName>
</protein>
<feature type="region of interest" description="Disordered" evidence="1">
    <location>
        <begin position="204"/>
        <end position="332"/>
    </location>
</feature>
<feature type="compositionally biased region" description="Basic residues" evidence="1">
    <location>
        <begin position="242"/>
        <end position="254"/>
    </location>
</feature>
<dbReference type="Proteomes" id="UP000572635">
    <property type="component" value="Unassembled WGS sequence"/>
</dbReference>
<feature type="compositionally biased region" description="Basic residues" evidence="1">
    <location>
        <begin position="269"/>
        <end position="282"/>
    </location>
</feature>
<proteinExistence type="predicted"/>
<evidence type="ECO:0000256" key="1">
    <source>
        <dbReference type="SAM" id="MobiDB-lite"/>
    </source>
</evidence>
<dbReference type="AlphaFoldDB" id="A0A7W8QJJ8"/>
<feature type="compositionally biased region" description="Low complexity" evidence="1">
    <location>
        <begin position="104"/>
        <end position="114"/>
    </location>
</feature>
<reference evidence="2 3" key="1">
    <citation type="submission" date="2020-08" db="EMBL/GenBank/DDBJ databases">
        <title>Sequencing the genomes of 1000 actinobacteria strains.</title>
        <authorList>
            <person name="Klenk H.-P."/>
        </authorList>
    </citation>
    <scope>NUCLEOTIDE SEQUENCE [LARGE SCALE GENOMIC DNA]</scope>
    <source>
        <strain evidence="2 3">DSM 44551</strain>
    </source>
</reference>
<evidence type="ECO:0000313" key="3">
    <source>
        <dbReference type="Proteomes" id="UP000572635"/>
    </source>
</evidence>
<accession>A0A7W8QJJ8</accession>
<name>A0A7W8QJJ8_9ACTN</name>
<feature type="compositionally biased region" description="Basic residues" evidence="1">
    <location>
        <begin position="61"/>
        <end position="84"/>
    </location>
</feature>
<gene>
    <name evidence="2" type="ORF">HDA36_001716</name>
</gene>
<organism evidence="2 3">
    <name type="scientific">Nocardiopsis composta</name>
    <dbReference type="NCBI Taxonomy" id="157465"/>
    <lineage>
        <taxon>Bacteria</taxon>
        <taxon>Bacillati</taxon>
        <taxon>Actinomycetota</taxon>
        <taxon>Actinomycetes</taxon>
        <taxon>Streptosporangiales</taxon>
        <taxon>Nocardiopsidaceae</taxon>
        <taxon>Nocardiopsis</taxon>
    </lineage>
</organism>
<keyword evidence="3" id="KW-1185">Reference proteome</keyword>
<evidence type="ECO:0000313" key="2">
    <source>
        <dbReference type="EMBL" id="MBB5431632.1"/>
    </source>
</evidence>
<comment type="caution">
    <text evidence="2">The sequence shown here is derived from an EMBL/GenBank/DDBJ whole genome shotgun (WGS) entry which is preliminary data.</text>
</comment>
<feature type="compositionally biased region" description="Basic and acidic residues" evidence="1">
    <location>
        <begin position="221"/>
        <end position="231"/>
    </location>
</feature>
<feature type="compositionally biased region" description="Pro residues" evidence="1">
    <location>
        <begin position="308"/>
        <end position="325"/>
    </location>
</feature>
<dbReference type="EMBL" id="JACHDB010000001">
    <property type="protein sequence ID" value="MBB5431632.1"/>
    <property type="molecule type" value="Genomic_DNA"/>
</dbReference>
<feature type="region of interest" description="Disordered" evidence="1">
    <location>
        <begin position="1"/>
        <end position="189"/>
    </location>
</feature>
<feature type="compositionally biased region" description="Low complexity" evidence="1">
    <location>
        <begin position="132"/>
        <end position="146"/>
    </location>
</feature>